<dbReference type="OrthoDB" id="19160at10239"/>
<evidence type="ECO:0000313" key="2">
    <source>
        <dbReference type="Proteomes" id="UP000007524"/>
    </source>
</evidence>
<proteinExistence type="predicted"/>
<evidence type="ECO:0000313" key="1">
    <source>
        <dbReference type="EMBL" id="AFA44392.1"/>
    </source>
</evidence>
<protein>
    <submittedName>
        <fullName evidence="1">Uncharacterized protein</fullName>
    </submittedName>
</protein>
<dbReference type="EMBL" id="JQ513383">
    <property type="protein sequence ID" value="AFA44392.1"/>
    <property type="molecule type" value="Genomic_DNA"/>
</dbReference>
<reference evidence="1 2" key="1">
    <citation type="journal article" date="2012" name="J. Virol.">
        <title>Genome of Klebsiella sp.-Infecting Bacteriophage vB_KleM_RaK2.</title>
        <authorList>
            <person name="Simoliunas E."/>
            <person name="Kaliniene L."/>
            <person name="Truncaite L."/>
            <person name="Klausa V."/>
            <person name="Zajanckauskaite A."/>
            <person name="Meskys R."/>
        </authorList>
    </citation>
    <scope>NUCLEOTIDE SEQUENCE [LARGE SCALE GENOMIC DNA]</scope>
</reference>
<dbReference type="GeneID" id="14012707"/>
<keyword evidence="2" id="KW-1185">Reference proteome</keyword>
<dbReference type="Proteomes" id="UP000007524">
    <property type="component" value="Segment"/>
</dbReference>
<accession>H6X3S6</accession>
<sequence>MELRTSISFIGTEDVLSKIDYLINEESLIDDMVYSLDFISELETEDTYVYRCYSTGDSWVNIYDIHSRFSTNGIDKCDIIYTSTDSETYVDVISLSGNFDAYVDCDPEKIQEICETYGLEFFGSDEPEEEYDDDEEEGYY</sequence>
<dbReference type="RefSeq" id="YP_007007274.1">
    <property type="nucleotide sequence ID" value="NC_019526.1"/>
</dbReference>
<organism evidence="1 2">
    <name type="scientific">Klebsiella phage vB_KleM_RaK2</name>
    <dbReference type="NCBI Taxonomy" id="1147094"/>
    <lineage>
        <taxon>Viruses</taxon>
        <taxon>Duplodnaviria</taxon>
        <taxon>Heunggongvirae</taxon>
        <taxon>Uroviricota</taxon>
        <taxon>Caudoviricetes</taxon>
        <taxon>Alcyoneusvirus</taxon>
        <taxon>Alcyoneusvirus RaK2</taxon>
    </lineage>
</organism>
<gene>
    <name evidence="1" type="ORF">RaK2_00119</name>
</gene>
<dbReference type="KEGG" id="vg:14012707"/>
<name>H6X3S6_9CAUD</name>